<dbReference type="PANTHER" id="PTHR11220:SF58">
    <property type="entry name" value="SOUL HEME-BINDING FAMILY PROTEIN"/>
    <property type="match status" value="1"/>
</dbReference>
<comment type="caution">
    <text evidence="1">The sequence shown here is derived from an EMBL/GenBank/DDBJ whole genome shotgun (WGS) entry which is preliminary data.</text>
</comment>
<accession>A0A3L9ZPK4</accession>
<evidence type="ECO:0000313" key="2">
    <source>
        <dbReference type="Proteomes" id="UP000280368"/>
    </source>
</evidence>
<proteinExistence type="predicted"/>
<evidence type="ECO:0000313" key="1">
    <source>
        <dbReference type="EMBL" id="RMA74951.1"/>
    </source>
</evidence>
<sequence length="203" mass="22977">MKILYIILGITAVVFVAVQIFAISGQQNIETYSYKVVKKYSNFEVRNYEATLFTAVKMSGNKYKESSSKGFSVLAGYIFGGNKEKEKIAMTSPVAMSLGDSTTMMFMVPKKFKKETLPQPNESQIEFRDEPAKTVAAITFGGWADDQKIAINKQKLIEALEVEGIKYTNRFYFLGYNPPFEVFNRKNEIIVELEKSTADNFKS</sequence>
<name>A0A3L9ZPK4_9FLAO</name>
<dbReference type="PANTHER" id="PTHR11220">
    <property type="entry name" value="HEME-BINDING PROTEIN-RELATED"/>
    <property type="match status" value="1"/>
</dbReference>
<dbReference type="Proteomes" id="UP000280368">
    <property type="component" value="Unassembled WGS sequence"/>
</dbReference>
<keyword evidence="2" id="KW-1185">Reference proteome</keyword>
<dbReference type="EMBL" id="REFH01000010">
    <property type="protein sequence ID" value="RMA74951.1"/>
    <property type="molecule type" value="Genomic_DNA"/>
</dbReference>
<dbReference type="Pfam" id="PF04832">
    <property type="entry name" value="SOUL"/>
    <property type="match status" value="1"/>
</dbReference>
<dbReference type="AlphaFoldDB" id="A0A3L9ZPK4"/>
<protein>
    <submittedName>
        <fullName evidence="1">SOUL heme-binding protein</fullName>
    </submittedName>
</protein>
<dbReference type="SUPFAM" id="SSF55136">
    <property type="entry name" value="Probable bacterial effector-binding domain"/>
    <property type="match status" value="1"/>
</dbReference>
<dbReference type="OrthoDB" id="2156220at2"/>
<dbReference type="RefSeq" id="WP_121925901.1">
    <property type="nucleotide sequence ID" value="NZ_CBCSGA010000004.1"/>
</dbReference>
<dbReference type="InterPro" id="IPR011256">
    <property type="entry name" value="Reg_factor_effector_dom_sf"/>
</dbReference>
<organism evidence="1 2">
    <name type="scientific">Flavobacterium weaverense</name>
    <dbReference type="NCBI Taxonomy" id="271156"/>
    <lineage>
        <taxon>Bacteria</taxon>
        <taxon>Pseudomonadati</taxon>
        <taxon>Bacteroidota</taxon>
        <taxon>Flavobacteriia</taxon>
        <taxon>Flavobacteriales</taxon>
        <taxon>Flavobacteriaceae</taxon>
        <taxon>Flavobacterium</taxon>
    </lineage>
</organism>
<reference evidence="1 2" key="1">
    <citation type="submission" date="2018-10" db="EMBL/GenBank/DDBJ databases">
        <title>Genomic Encyclopedia of Archaeal and Bacterial Type Strains, Phase II (KMG-II): from individual species to whole genera.</title>
        <authorList>
            <person name="Goeker M."/>
        </authorList>
    </citation>
    <scope>NUCLEOTIDE SEQUENCE [LARGE SCALE GENOMIC DNA]</scope>
    <source>
        <strain evidence="1 2">DSM 19727</strain>
    </source>
</reference>
<gene>
    <name evidence="1" type="ORF">BC961_2291</name>
</gene>
<dbReference type="InterPro" id="IPR006917">
    <property type="entry name" value="SOUL_heme-bd"/>
</dbReference>
<dbReference type="Gene3D" id="3.20.80.10">
    <property type="entry name" value="Regulatory factor, effector binding domain"/>
    <property type="match status" value="1"/>
</dbReference>